<dbReference type="InterPro" id="IPR035986">
    <property type="entry name" value="PKD_dom_sf"/>
</dbReference>
<feature type="domain" description="PKD" evidence="3">
    <location>
        <begin position="264"/>
        <end position="301"/>
    </location>
</feature>
<organism evidence="5 6">
    <name type="scientific">Candidatus Sungbacteria bacterium RIFCSPLOWO2_01_FULL_60_25</name>
    <dbReference type="NCBI Taxonomy" id="1802281"/>
    <lineage>
        <taxon>Bacteria</taxon>
        <taxon>Candidatus Sungiibacteriota</taxon>
    </lineage>
</organism>
<keyword evidence="2" id="KW-0472">Membrane</keyword>
<evidence type="ECO:0008006" key="7">
    <source>
        <dbReference type="Google" id="ProtNLM"/>
    </source>
</evidence>
<feature type="region of interest" description="Disordered" evidence="1">
    <location>
        <begin position="184"/>
        <end position="221"/>
    </location>
</feature>
<name>A0A1G2LFT6_9BACT</name>
<dbReference type="InterPro" id="IPR036415">
    <property type="entry name" value="Lamin_tail_dom_sf"/>
</dbReference>
<feature type="compositionally biased region" description="Pro residues" evidence="1">
    <location>
        <begin position="202"/>
        <end position="213"/>
    </location>
</feature>
<accession>A0A1G2LFT6</accession>
<dbReference type="Gene3D" id="2.60.40.10">
    <property type="entry name" value="Immunoglobulins"/>
    <property type="match status" value="1"/>
</dbReference>
<feature type="domain" description="LTD" evidence="4">
    <location>
        <begin position="12"/>
        <end position="132"/>
    </location>
</feature>
<dbReference type="PROSITE" id="PS50093">
    <property type="entry name" value="PKD"/>
    <property type="match status" value="1"/>
</dbReference>
<comment type="caution">
    <text evidence="5">The sequence shown here is derived from an EMBL/GenBank/DDBJ whole genome shotgun (WGS) entry which is preliminary data.</text>
</comment>
<dbReference type="CDD" id="cd00146">
    <property type="entry name" value="PKD"/>
    <property type="match status" value="1"/>
</dbReference>
<dbReference type="SMART" id="SM00089">
    <property type="entry name" value="PKD"/>
    <property type="match status" value="1"/>
</dbReference>
<evidence type="ECO:0000313" key="6">
    <source>
        <dbReference type="Proteomes" id="UP000178977"/>
    </source>
</evidence>
<sequence>MSRALTVVGIFSAIALLPLASGAAVVINEALFDPTGSDTGLENIELYNSDGASASLGGWELYPDGIGYFIFPQSFSLAAGAFVTVHLRASGNDDGVNLYHASASANMGNSSGSIALFRPGGRPKDTIVDFVRYHKPGSSERKTWESTAVEAGLWVAGDFFNIANSAEGNSIALLHDGDNGSSASWGIASSPTLGKANGASPSPSPSGTPPPTAPVAATSTASADSGRALVPSLGADAGPDATAIAGAVVEFRGVAFGLDREPLPGARFLWNFGDGSVKEGKSITYIYHFPGTYHANLAVSSGELAGSDWRVVTVLRPDIRLSEVKPGPNGFVELWNGTDETIDLGGIRLSDGNGAVFSIPPNTRVSPRSAIVFPSAITWVDPQIRVILGNARGDELDAMTLAGSPGTEGSWENWGPGVRLQQHPSPGTAASEATQAVAAAAAADKPENIHPVRAVPVPEQSASAKTPAPIVLASAPAREVSPDDPIVPPLVPSRGEMSVLMAGISRGWVYFSASFMSSVLIALAALGAKRWLG</sequence>
<dbReference type="PROSITE" id="PS51841">
    <property type="entry name" value="LTD"/>
    <property type="match status" value="2"/>
</dbReference>
<evidence type="ECO:0000313" key="5">
    <source>
        <dbReference type="EMBL" id="OHA09692.1"/>
    </source>
</evidence>
<gene>
    <name evidence="5" type="ORF">A3A44_01000</name>
</gene>
<dbReference type="Proteomes" id="UP000178977">
    <property type="component" value="Unassembled WGS sequence"/>
</dbReference>
<evidence type="ECO:0000259" key="3">
    <source>
        <dbReference type="PROSITE" id="PS50093"/>
    </source>
</evidence>
<proteinExistence type="predicted"/>
<dbReference type="InterPro" id="IPR013783">
    <property type="entry name" value="Ig-like_fold"/>
</dbReference>
<dbReference type="Pfam" id="PF00932">
    <property type="entry name" value="LTD"/>
    <property type="match status" value="1"/>
</dbReference>
<evidence type="ECO:0000256" key="1">
    <source>
        <dbReference type="SAM" id="MobiDB-lite"/>
    </source>
</evidence>
<feature type="domain" description="LTD" evidence="4">
    <location>
        <begin position="310"/>
        <end position="403"/>
    </location>
</feature>
<feature type="transmembrane region" description="Helical" evidence="2">
    <location>
        <begin position="508"/>
        <end position="528"/>
    </location>
</feature>
<evidence type="ECO:0000256" key="2">
    <source>
        <dbReference type="SAM" id="Phobius"/>
    </source>
</evidence>
<dbReference type="SUPFAM" id="SSF49299">
    <property type="entry name" value="PKD domain"/>
    <property type="match status" value="1"/>
</dbReference>
<keyword evidence="2" id="KW-0812">Transmembrane</keyword>
<dbReference type="STRING" id="1802281.A3A44_01000"/>
<dbReference type="Gene3D" id="2.60.40.1260">
    <property type="entry name" value="Lamin Tail domain"/>
    <property type="match status" value="1"/>
</dbReference>
<dbReference type="SUPFAM" id="SSF74853">
    <property type="entry name" value="Lamin A/C globular tail domain"/>
    <property type="match status" value="2"/>
</dbReference>
<dbReference type="InterPro" id="IPR000601">
    <property type="entry name" value="PKD_dom"/>
</dbReference>
<keyword evidence="2" id="KW-1133">Transmembrane helix</keyword>
<dbReference type="EMBL" id="MHQT01000016">
    <property type="protein sequence ID" value="OHA09692.1"/>
    <property type="molecule type" value="Genomic_DNA"/>
</dbReference>
<reference evidence="5 6" key="1">
    <citation type="journal article" date="2016" name="Nat. Commun.">
        <title>Thousands of microbial genomes shed light on interconnected biogeochemical processes in an aquifer system.</title>
        <authorList>
            <person name="Anantharaman K."/>
            <person name="Brown C.T."/>
            <person name="Hug L.A."/>
            <person name="Sharon I."/>
            <person name="Castelle C.J."/>
            <person name="Probst A.J."/>
            <person name="Thomas B.C."/>
            <person name="Singh A."/>
            <person name="Wilkins M.J."/>
            <person name="Karaoz U."/>
            <person name="Brodie E.L."/>
            <person name="Williams K.H."/>
            <person name="Hubbard S.S."/>
            <person name="Banfield J.F."/>
        </authorList>
    </citation>
    <scope>NUCLEOTIDE SEQUENCE [LARGE SCALE GENOMIC DNA]</scope>
</reference>
<protein>
    <recommendedName>
        <fullName evidence="7">PKD domain-containing protein</fullName>
    </recommendedName>
</protein>
<dbReference type="AlphaFoldDB" id="A0A1G2LFT6"/>
<dbReference type="InterPro" id="IPR001322">
    <property type="entry name" value="Lamin_tail_dom"/>
</dbReference>
<evidence type="ECO:0000259" key="4">
    <source>
        <dbReference type="PROSITE" id="PS51841"/>
    </source>
</evidence>
<dbReference type="InterPro" id="IPR022409">
    <property type="entry name" value="PKD/Chitinase_dom"/>
</dbReference>
<dbReference type="Pfam" id="PF18911">
    <property type="entry name" value="PKD_4"/>
    <property type="match status" value="1"/>
</dbReference>